<dbReference type="Pfam" id="PF00082">
    <property type="entry name" value="Peptidase_S8"/>
    <property type="match status" value="1"/>
</dbReference>
<feature type="region of interest" description="Disordered" evidence="6">
    <location>
        <begin position="832"/>
        <end position="865"/>
    </location>
</feature>
<dbReference type="PROSITE" id="PS00137">
    <property type="entry name" value="SUBTILASE_HIS"/>
    <property type="match status" value="1"/>
</dbReference>
<keyword evidence="10" id="KW-1185">Reference proteome</keyword>
<evidence type="ECO:0000256" key="2">
    <source>
        <dbReference type="ARBA" id="ARBA00022670"/>
    </source>
</evidence>
<dbReference type="InterPro" id="IPR036852">
    <property type="entry name" value="Peptidase_S8/S53_dom_sf"/>
</dbReference>
<keyword evidence="4 5" id="KW-0720">Serine protease</keyword>
<feature type="domain" description="Peptidase S8/S53" evidence="8">
    <location>
        <begin position="176"/>
        <end position="436"/>
    </location>
</feature>
<accession>W7I3Z2</accession>
<feature type="active site" description="Charge relay system" evidence="5">
    <location>
        <position position="403"/>
    </location>
</feature>
<dbReference type="PROSITE" id="PS51892">
    <property type="entry name" value="SUBTILASE"/>
    <property type="match status" value="1"/>
</dbReference>
<evidence type="ECO:0000313" key="9">
    <source>
        <dbReference type="EMBL" id="EWC47122.1"/>
    </source>
</evidence>
<dbReference type="InterPro" id="IPR023827">
    <property type="entry name" value="Peptidase_S8_Asp-AS"/>
</dbReference>
<keyword evidence="3 5" id="KW-0378">Hydrolase</keyword>
<protein>
    <recommendedName>
        <fullName evidence="8">Peptidase S8/S53 domain-containing protein</fullName>
    </recommendedName>
</protein>
<feature type="region of interest" description="Disordered" evidence="6">
    <location>
        <begin position="475"/>
        <end position="616"/>
    </location>
</feature>
<dbReference type="InterPro" id="IPR022398">
    <property type="entry name" value="Peptidase_S8_His-AS"/>
</dbReference>
<dbReference type="EMBL" id="KI966412">
    <property type="protein sequence ID" value="EWC47122.1"/>
    <property type="molecule type" value="Genomic_DNA"/>
</dbReference>
<feature type="chain" id="PRO_5004893919" description="Peptidase S8/S53 domain-containing protein" evidence="7">
    <location>
        <begin position="24"/>
        <end position="1301"/>
    </location>
</feature>
<dbReference type="Pfam" id="PF18647">
    <property type="entry name" value="Fungal_lectin_2"/>
    <property type="match status" value="1"/>
</dbReference>
<evidence type="ECO:0000256" key="3">
    <source>
        <dbReference type="ARBA" id="ARBA00022801"/>
    </source>
</evidence>
<feature type="compositionally biased region" description="Acidic residues" evidence="6">
    <location>
        <begin position="595"/>
        <end position="604"/>
    </location>
</feature>
<feature type="signal peptide" evidence="7">
    <location>
        <begin position="1"/>
        <end position="23"/>
    </location>
</feature>
<keyword evidence="2 5" id="KW-0645">Protease</keyword>
<organism evidence="9 10">
    <name type="scientific">Drechslerella stenobrocha 248</name>
    <dbReference type="NCBI Taxonomy" id="1043628"/>
    <lineage>
        <taxon>Eukaryota</taxon>
        <taxon>Fungi</taxon>
        <taxon>Dikarya</taxon>
        <taxon>Ascomycota</taxon>
        <taxon>Pezizomycotina</taxon>
        <taxon>Orbiliomycetes</taxon>
        <taxon>Orbiliales</taxon>
        <taxon>Orbiliaceae</taxon>
        <taxon>Drechslerella</taxon>
    </lineage>
</organism>
<dbReference type="PANTHER" id="PTHR43806:SF11">
    <property type="entry name" value="CEREVISIN-RELATED"/>
    <property type="match status" value="1"/>
</dbReference>
<evidence type="ECO:0000256" key="6">
    <source>
        <dbReference type="SAM" id="MobiDB-lite"/>
    </source>
</evidence>
<dbReference type="PANTHER" id="PTHR43806">
    <property type="entry name" value="PEPTIDASE S8"/>
    <property type="match status" value="1"/>
</dbReference>
<name>W7I3Z2_9PEZI</name>
<evidence type="ECO:0000256" key="1">
    <source>
        <dbReference type="ARBA" id="ARBA00011073"/>
    </source>
</evidence>
<feature type="active site" description="Charge relay system" evidence="5">
    <location>
        <position position="231"/>
    </location>
</feature>
<evidence type="ECO:0000256" key="4">
    <source>
        <dbReference type="ARBA" id="ARBA00022825"/>
    </source>
</evidence>
<dbReference type="GO" id="GO:0006508">
    <property type="term" value="P:proteolysis"/>
    <property type="evidence" value="ECO:0007669"/>
    <property type="project" value="UniProtKB-KW"/>
</dbReference>
<feature type="region of interest" description="Disordered" evidence="6">
    <location>
        <begin position="877"/>
        <end position="922"/>
    </location>
</feature>
<feature type="region of interest" description="Disordered" evidence="6">
    <location>
        <begin position="668"/>
        <end position="817"/>
    </location>
</feature>
<gene>
    <name evidence="9" type="ORF">DRE_03491</name>
</gene>
<dbReference type="InterPro" id="IPR000209">
    <property type="entry name" value="Peptidase_S8/S53_dom"/>
</dbReference>
<comment type="similarity">
    <text evidence="1 5">Belongs to the peptidase S8 family.</text>
</comment>
<dbReference type="GO" id="GO:0004252">
    <property type="term" value="F:serine-type endopeptidase activity"/>
    <property type="evidence" value="ECO:0007669"/>
    <property type="project" value="UniProtKB-UniRule"/>
</dbReference>
<feature type="compositionally biased region" description="Basic and acidic residues" evidence="6">
    <location>
        <begin position="686"/>
        <end position="704"/>
    </location>
</feature>
<dbReference type="PROSITE" id="PS00136">
    <property type="entry name" value="SUBTILASE_ASP"/>
    <property type="match status" value="1"/>
</dbReference>
<dbReference type="InterPro" id="IPR015500">
    <property type="entry name" value="Peptidase_S8_subtilisin-rel"/>
</dbReference>
<dbReference type="Proteomes" id="UP000024837">
    <property type="component" value="Unassembled WGS sequence"/>
</dbReference>
<dbReference type="OrthoDB" id="3946663at2759"/>
<evidence type="ECO:0000313" key="10">
    <source>
        <dbReference type="Proteomes" id="UP000024837"/>
    </source>
</evidence>
<proteinExistence type="inferred from homology"/>
<evidence type="ECO:0000259" key="8">
    <source>
        <dbReference type="Pfam" id="PF00082"/>
    </source>
</evidence>
<sequence>MLLNYHGIFFFVSLLLGATLTAADDKDSEYRVQLLLIKKDQRKNVKRLDELLASIDKVDRKPDEEPTHERLLLPQRTERFGDFFTVANITDSSKDALLKDYADILSGAGDYEAMRARLFAIFASGDANNDPDLITDKNHNQRSERLMLVRPPPKLQEEDKDVDLDPKNYYYRKDGGKGVSICMIDTGINVDHREFDHVKGQRRLNYTRAGPVVLIEADKRLDSDNQHRFGHGTSVAGLLVGELTGIAKGADLFVVGALDKDGTTSDAIYLDALVRVYEEITANRKDKLNIINLSMSAGYFEHDDPISRGIQAAMKEVWQEFQKLDNVLITAASGVGEWGEDTPFSWPVIEGIESTSKNMIIVGGVDEDGIGIYQNHERIKIHAPAYRVKIASNIGYQLSTGTSFASAFVAGVLANYGSRYPEKTAAELKKMLEENAYPRIKGGPAVVWTGEKLRARQIGDNVEDVDCLRRRGVNGTQLDCEPSHTANKSRRPTPTNKISSGITPTNNRALRPAPTRNESPRPILAGPRFSDTVLATNGHSPPRPAPTPARNRHVSDDEETFTSSADFTDDEDALLNPSDVSDDEDPLLTPPGSDNGDDMWEWDDNGVGSAAGSDGDEEYVVPLTRVQDIRPNPTVRWTTYPPGVSVITKAYLKVQVAAATTTTAYVGPVMEDPQPVPSGKKSNRPQYDRPEYNRPKSARPEYNRPKSTRPQSTGKAANGRPFNPVKGFDDDDSIGGVGSFVVDDTDPIGEAGPQLTFYKPSLAKTRAQSTPLKSGQPRTTRTTPLKSSQFEATSRAGTQLRSGQPKGTPTTTRMRSVESEAMPALVTQLRNIQVEPPRTITRSSRSGQSKATRAEESAPYAASITNRYDEEVSLYDSVPDDLLDDPGPKSRPRPTTPPVPGKLKVRRLQPSSFEATRARPTTAPSLDTHVAAKTTDENLEPTLVNAFGGGENGDIEGDIKSTIRSKVFPRSVIDDTDAGIDKPRRPRFSSIQKQRSIKTTRFSFVADETPLIGNNLASPFTLLDPQTTTAVPTIPTPIAREYPEVLTCRNIDSHNQTYVDRNSAAEFVVHFCDLLDKEPSSSKTFSKHSLEDDHIIVNDYDLSINISPNQVRLTVTWPTDNMKPDKDACIRNLRDRLLDMCDIPNNRNPLNMKAGGQASSQGVYYSIDPMNIRAPLGTSHYFKCRRIRRNIANEWIYKVWGYGWGAPNEKAAIAKYVIGERNCASHGWIDNGFRREDIQIKYFKDGIYDFVIRFGISQPSADNSSCADSVGEMPGIGRAGTVQRCKAPLEWEEDQTLDQLV</sequence>
<keyword evidence="7" id="KW-0732">Signal</keyword>
<reference evidence="9 10" key="1">
    <citation type="submission" date="2013-05" db="EMBL/GenBank/DDBJ databases">
        <title>Drechslerella stenobrocha genome reveals carnivorous origination and mechanical trapping mechanism of predatory fungi.</title>
        <authorList>
            <person name="Liu X."/>
            <person name="Zhang W."/>
            <person name="Liu K."/>
        </authorList>
    </citation>
    <scope>NUCLEOTIDE SEQUENCE [LARGE SCALE GENOMIC DNA]</scope>
    <source>
        <strain evidence="9 10">248</strain>
    </source>
</reference>
<dbReference type="InterPro" id="IPR050131">
    <property type="entry name" value="Peptidase_S8_subtilisin-like"/>
</dbReference>
<dbReference type="HOGENOM" id="CLU_261449_0_0_1"/>
<feature type="compositionally biased region" description="Polar residues" evidence="6">
    <location>
        <begin position="766"/>
        <end position="814"/>
    </location>
</feature>
<evidence type="ECO:0000256" key="7">
    <source>
        <dbReference type="SAM" id="SignalP"/>
    </source>
</evidence>
<feature type="compositionally biased region" description="Polar residues" evidence="6">
    <location>
        <begin position="492"/>
        <end position="508"/>
    </location>
</feature>
<dbReference type="CDD" id="cd00306">
    <property type="entry name" value="Peptidases_S8_S53"/>
    <property type="match status" value="1"/>
</dbReference>
<dbReference type="PRINTS" id="PR00723">
    <property type="entry name" value="SUBTILISIN"/>
</dbReference>
<feature type="compositionally biased region" description="Polar residues" evidence="6">
    <location>
        <begin position="840"/>
        <end position="851"/>
    </location>
</feature>
<dbReference type="Gene3D" id="3.40.50.200">
    <property type="entry name" value="Peptidase S8/S53 domain"/>
    <property type="match status" value="1"/>
</dbReference>
<dbReference type="SUPFAM" id="SSF52743">
    <property type="entry name" value="Subtilisin-like"/>
    <property type="match status" value="1"/>
</dbReference>
<feature type="active site" description="Charge relay system" evidence="5">
    <location>
        <position position="185"/>
    </location>
</feature>
<evidence type="ECO:0000256" key="5">
    <source>
        <dbReference type="PROSITE-ProRule" id="PRU01240"/>
    </source>
</evidence>